<comment type="caution">
    <text evidence="1">The sequence shown here is derived from an EMBL/GenBank/DDBJ whole genome shotgun (WGS) entry which is preliminary data.</text>
</comment>
<keyword evidence="2" id="KW-1185">Reference proteome</keyword>
<dbReference type="EMBL" id="JAXCGZ010004200">
    <property type="protein sequence ID" value="KAK7082092.1"/>
    <property type="molecule type" value="Genomic_DNA"/>
</dbReference>
<sequence length="193" mass="22057">MTAHGRAKIWWATQWNVCRAGGAARPQWPHTPMLHGYRGLYGSLRTSRPQQSFDWCGEQEGRQSRCSPLRRGVTQRTSGSLANEERVFLKRIKTAETLLKAYTYKQHECDYHIPTVYMVLRFPGSGKVHHHNANLHLPCLSGALIIVKCNEEQPWWMRQGNVVNEWMLRWHSAMGHDSVTHGRRVGTGSGSVV</sequence>
<accession>A0AAN8XDB5</accession>
<organism evidence="1 2">
    <name type="scientific">Halocaridina rubra</name>
    <name type="common">Hawaiian red shrimp</name>
    <dbReference type="NCBI Taxonomy" id="373956"/>
    <lineage>
        <taxon>Eukaryota</taxon>
        <taxon>Metazoa</taxon>
        <taxon>Ecdysozoa</taxon>
        <taxon>Arthropoda</taxon>
        <taxon>Crustacea</taxon>
        <taxon>Multicrustacea</taxon>
        <taxon>Malacostraca</taxon>
        <taxon>Eumalacostraca</taxon>
        <taxon>Eucarida</taxon>
        <taxon>Decapoda</taxon>
        <taxon>Pleocyemata</taxon>
        <taxon>Caridea</taxon>
        <taxon>Atyoidea</taxon>
        <taxon>Atyidae</taxon>
        <taxon>Halocaridina</taxon>
    </lineage>
</organism>
<protein>
    <submittedName>
        <fullName evidence="1">Uncharacterized protein</fullName>
    </submittedName>
</protein>
<gene>
    <name evidence="1" type="ORF">SK128_027183</name>
</gene>
<dbReference type="AlphaFoldDB" id="A0AAN8XDB5"/>
<evidence type="ECO:0000313" key="2">
    <source>
        <dbReference type="Proteomes" id="UP001381693"/>
    </source>
</evidence>
<dbReference type="Proteomes" id="UP001381693">
    <property type="component" value="Unassembled WGS sequence"/>
</dbReference>
<proteinExistence type="predicted"/>
<reference evidence="1 2" key="1">
    <citation type="submission" date="2023-11" db="EMBL/GenBank/DDBJ databases">
        <title>Halocaridina rubra genome assembly.</title>
        <authorList>
            <person name="Smith C."/>
        </authorList>
    </citation>
    <scope>NUCLEOTIDE SEQUENCE [LARGE SCALE GENOMIC DNA]</scope>
    <source>
        <strain evidence="1">EP-1</strain>
        <tissue evidence="1">Whole</tissue>
    </source>
</reference>
<evidence type="ECO:0000313" key="1">
    <source>
        <dbReference type="EMBL" id="KAK7082092.1"/>
    </source>
</evidence>
<name>A0AAN8XDB5_HALRR</name>